<sequence length="198" mass="22127">MLCDLSASLYHPRMSSTSFSYFQSEDRLLVVVQPGDHKLWLTRRLTCSIVDDIARLFASQVPGDGIPGAGNEDERIALEHRMAMNEEDLDGRDQHHRPLQFSDSAPARPGDSDILLCTGLDAQLGRDYASLSFVCGDKTLNLRQSRPGFHRFLRTLLLCADKAEWQLPAVPAWLTQSLLGELLANLPPLDENDEQDLP</sequence>
<comment type="caution">
    <text evidence="1">The sequence shown here is derived from an EMBL/GenBank/DDBJ whole genome shotgun (WGS) entry which is preliminary data.</text>
</comment>
<evidence type="ECO:0000313" key="2">
    <source>
        <dbReference type="Proteomes" id="UP000279384"/>
    </source>
</evidence>
<accession>A0A495BCW5</accession>
<dbReference type="EMBL" id="RBID01000014">
    <property type="protein sequence ID" value="RKQ58808.1"/>
    <property type="molecule type" value="Genomic_DNA"/>
</dbReference>
<dbReference type="AlphaFoldDB" id="A0A495BCW5"/>
<dbReference type="Proteomes" id="UP000279384">
    <property type="component" value="Unassembled WGS sequence"/>
</dbReference>
<gene>
    <name evidence="1" type="ORF">C8E02_1780</name>
</gene>
<protein>
    <submittedName>
        <fullName evidence="1">Uncharacterized protein</fullName>
    </submittedName>
</protein>
<name>A0A495BCW5_VOGIN</name>
<evidence type="ECO:0000313" key="1">
    <source>
        <dbReference type="EMBL" id="RKQ58808.1"/>
    </source>
</evidence>
<reference evidence="1 2" key="1">
    <citation type="submission" date="2018-10" db="EMBL/GenBank/DDBJ databases">
        <title>Genomic Encyclopedia of Type Strains, Phase IV (KMG-IV): sequencing the most valuable type-strain genomes for metagenomic binning, comparative biology and taxonomic classification.</title>
        <authorList>
            <person name="Goeker M."/>
        </authorList>
    </citation>
    <scope>NUCLEOTIDE SEQUENCE [LARGE SCALE GENOMIC DNA]</scope>
    <source>
        <strain evidence="1 2">DSM 3303</strain>
    </source>
</reference>
<organism evidence="1 2">
    <name type="scientific">Vogesella indigofera</name>
    <name type="common">Pseudomonas indigofera</name>
    <dbReference type="NCBI Taxonomy" id="45465"/>
    <lineage>
        <taxon>Bacteria</taxon>
        <taxon>Pseudomonadati</taxon>
        <taxon>Pseudomonadota</taxon>
        <taxon>Betaproteobacteria</taxon>
        <taxon>Neisseriales</taxon>
        <taxon>Chromobacteriaceae</taxon>
        <taxon>Vogesella</taxon>
    </lineage>
</organism>
<proteinExistence type="predicted"/>